<dbReference type="Gene3D" id="1.10.1200.10">
    <property type="entry name" value="ACP-like"/>
    <property type="match status" value="1"/>
</dbReference>
<dbReference type="EMBL" id="CP002996">
    <property type="protein sequence ID" value="AEM89002.1"/>
    <property type="molecule type" value="Genomic_DNA"/>
</dbReference>
<proteinExistence type="predicted"/>
<organism evidence="2 3">
    <name type="scientific">Streptomyces violaceusniger (strain Tu 4113)</name>
    <dbReference type="NCBI Taxonomy" id="653045"/>
    <lineage>
        <taxon>Bacteria</taxon>
        <taxon>Bacillati</taxon>
        <taxon>Actinomycetota</taxon>
        <taxon>Actinomycetes</taxon>
        <taxon>Kitasatosporales</taxon>
        <taxon>Streptomycetaceae</taxon>
        <taxon>Streptomyces</taxon>
        <taxon>Streptomyces violaceusniger group</taxon>
    </lineage>
</organism>
<dbReference type="InterPro" id="IPR009081">
    <property type="entry name" value="PP-bd_ACP"/>
</dbReference>
<gene>
    <name evidence="2" type="ORF">Strvi_0229</name>
</gene>
<evidence type="ECO:0000313" key="3">
    <source>
        <dbReference type="Proteomes" id="UP000008703"/>
    </source>
</evidence>
<evidence type="ECO:0000313" key="2">
    <source>
        <dbReference type="EMBL" id="AEM89002.1"/>
    </source>
</evidence>
<keyword evidence="2" id="KW-0614">Plasmid</keyword>
<dbReference type="Pfam" id="PF00550">
    <property type="entry name" value="PP-binding"/>
    <property type="match status" value="1"/>
</dbReference>
<dbReference type="SUPFAM" id="SSF47336">
    <property type="entry name" value="ACP-like"/>
    <property type="match status" value="1"/>
</dbReference>
<reference evidence="2" key="1">
    <citation type="submission" date="2011-08" db="EMBL/GenBank/DDBJ databases">
        <title>Complete sequence of plasmid 2 of Streptomyces violaceusniger Tu 4113.</title>
        <authorList>
            <consortium name="US DOE Joint Genome Institute"/>
            <person name="Lucas S."/>
            <person name="Han J."/>
            <person name="Lapidus A."/>
            <person name="Cheng J.-F."/>
            <person name="Goodwin L."/>
            <person name="Pitluck S."/>
            <person name="Peters L."/>
            <person name="Ivanova N."/>
            <person name="Daligault H."/>
            <person name="Detter J.C."/>
            <person name="Han C."/>
            <person name="Tapia R."/>
            <person name="Land M."/>
            <person name="Hauser L."/>
            <person name="Kyrpides N."/>
            <person name="Ivanova N."/>
            <person name="Pagani I."/>
            <person name="Hagen A."/>
            <person name="Katz L."/>
            <person name="Fiedler H.-P."/>
            <person name="Keasling J."/>
            <person name="Fortman J."/>
            <person name="Woyke T."/>
        </authorList>
    </citation>
    <scope>NUCLEOTIDE SEQUENCE [LARGE SCALE GENOMIC DNA]</scope>
    <source>
        <strain evidence="2">Tu 4113</strain>
        <plasmid evidence="2">pSTRVI02</plasmid>
    </source>
</reference>
<geneLocation type="plasmid" evidence="2 3">
    <name>pSTRVI02</name>
</geneLocation>
<feature type="domain" description="Carrier" evidence="1">
    <location>
        <begin position="10"/>
        <end position="60"/>
    </location>
</feature>
<dbReference type="RefSeq" id="WP_014043937.1">
    <property type="nucleotide sequence ID" value="NC_015952.1"/>
</dbReference>
<dbReference type="Proteomes" id="UP000008703">
    <property type="component" value="Plasmid pSTRVI02"/>
</dbReference>
<keyword evidence="3" id="KW-1185">Reference proteome</keyword>
<name>G2PHJ9_STRV4</name>
<dbReference type="InterPro" id="IPR036736">
    <property type="entry name" value="ACP-like_sf"/>
</dbReference>
<sequence>MSNDDVINHIIHLLAESFEVERAAIEPTATLADLDLDSLAVVEFNVALGEYYDVPLGDSDSDKIPLTLIAEKVTALVRQKD</sequence>
<dbReference type="AlphaFoldDB" id="G2PHJ9"/>
<dbReference type="HOGENOM" id="CLU_108696_3_2_11"/>
<dbReference type="KEGG" id="svl:Strvi_0229"/>
<evidence type="ECO:0000259" key="1">
    <source>
        <dbReference type="Pfam" id="PF00550"/>
    </source>
</evidence>
<accession>G2PHJ9</accession>
<protein>
    <recommendedName>
        <fullName evidence="1">Carrier domain-containing protein</fullName>
    </recommendedName>
</protein>